<reference evidence="9 10" key="1">
    <citation type="submission" date="2015-07" db="EMBL/GenBank/DDBJ databases">
        <title>The genome of Melipona quadrifasciata.</title>
        <authorList>
            <person name="Pan H."/>
            <person name="Kapheim K."/>
        </authorList>
    </citation>
    <scope>NUCLEOTIDE SEQUENCE [LARGE SCALE GENOMIC DNA]</scope>
    <source>
        <strain evidence="9">0111107301</strain>
        <tissue evidence="9">Whole body</tissue>
    </source>
</reference>
<keyword evidence="7" id="KW-0732">Signal</keyword>
<dbReference type="InterPro" id="IPR009040">
    <property type="entry name" value="Ferritin-like_diiron"/>
</dbReference>
<sequence>MLFFGILSILLAVAFAKDTCYTDVGAACNSLPKPDRELMSNCNAKYGYTKKHHLVDLQSYANANIGISFEFLLMSSYFGNYEDQREGFKKLYRKFSDEMWEDAINTIKYITKRGGTMDFNQSSHFLKPTNVLELNELNSLAKALDRQKQLANEALRIHSTFTQINKEDDAALAHYIEEKFLEPQADRVRDLAGYTNDLKNLLTDDDPSVSIFLFDEYLQKSL</sequence>
<dbReference type="OrthoDB" id="6363126at2759"/>
<organism evidence="9 10">
    <name type="scientific">Melipona quadrifasciata</name>
    <dbReference type="NCBI Taxonomy" id="166423"/>
    <lineage>
        <taxon>Eukaryota</taxon>
        <taxon>Metazoa</taxon>
        <taxon>Ecdysozoa</taxon>
        <taxon>Arthropoda</taxon>
        <taxon>Hexapoda</taxon>
        <taxon>Insecta</taxon>
        <taxon>Pterygota</taxon>
        <taxon>Neoptera</taxon>
        <taxon>Endopterygota</taxon>
        <taxon>Hymenoptera</taxon>
        <taxon>Apocrita</taxon>
        <taxon>Aculeata</taxon>
        <taxon>Apoidea</taxon>
        <taxon>Anthophila</taxon>
        <taxon>Apidae</taxon>
        <taxon>Melipona</taxon>
    </lineage>
</organism>
<keyword evidence="4 5" id="KW-0408">Iron</keyword>
<dbReference type="InterPro" id="IPR008331">
    <property type="entry name" value="Ferritin_DPS_dom"/>
</dbReference>
<evidence type="ECO:0000256" key="6">
    <source>
        <dbReference type="RuleBase" id="RU361145"/>
    </source>
</evidence>
<dbReference type="GO" id="GO:0006879">
    <property type="term" value="P:intracellular iron ion homeostasis"/>
    <property type="evidence" value="ECO:0007669"/>
    <property type="project" value="UniProtKB-KW"/>
</dbReference>
<dbReference type="InterPro" id="IPR001519">
    <property type="entry name" value="Ferritin"/>
</dbReference>
<keyword evidence="10" id="KW-1185">Reference proteome</keyword>
<keyword evidence="3 5" id="KW-0479">Metal-binding</keyword>
<dbReference type="InterPro" id="IPR014034">
    <property type="entry name" value="Ferritin_CS"/>
</dbReference>
<evidence type="ECO:0000313" key="10">
    <source>
        <dbReference type="Proteomes" id="UP000053105"/>
    </source>
</evidence>
<dbReference type="SUPFAM" id="SSF47240">
    <property type="entry name" value="Ferritin-like"/>
    <property type="match status" value="1"/>
</dbReference>
<comment type="similarity">
    <text evidence="1 6">Belongs to the ferritin family.</text>
</comment>
<evidence type="ECO:0000256" key="4">
    <source>
        <dbReference type="ARBA" id="ARBA00023004"/>
    </source>
</evidence>
<dbReference type="GO" id="GO:0006826">
    <property type="term" value="P:iron ion transport"/>
    <property type="evidence" value="ECO:0007669"/>
    <property type="project" value="InterPro"/>
</dbReference>
<dbReference type="AlphaFoldDB" id="A0A0N0BEA0"/>
<feature type="signal peptide" evidence="7">
    <location>
        <begin position="1"/>
        <end position="16"/>
    </location>
</feature>
<dbReference type="GO" id="GO:0005737">
    <property type="term" value="C:cytoplasm"/>
    <property type="evidence" value="ECO:0007669"/>
    <property type="project" value="TreeGrafter"/>
</dbReference>
<feature type="chain" id="PRO_5005844930" description="Ferritin" evidence="7">
    <location>
        <begin position="17"/>
        <end position="222"/>
    </location>
</feature>
<dbReference type="Pfam" id="PF00210">
    <property type="entry name" value="Ferritin"/>
    <property type="match status" value="1"/>
</dbReference>
<dbReference type="PROSITE" id="PS50905">
    <property type="entry name" value="FERRITIN_LIKE"/>
    <property type="match status" value="1"/>
</dbReference>
<protein>
    <recommendedName>
        <fullName evidence="6">Ferritin</fullName>
    </recommendedName>
</protein>
<dbReference type="Gene3D" id="1.20.1260.10">
    <property type="match status" value="1"/>
</dbReference>
<feature type="domain" description="Ferritin-like diiron" evidence="8">
    <location>
        <begin position="47"/>
        <end position="202"/>
    </location>
</feature>
<evidence type="ECO:0000259" key="8">
    <source>
        <dbReference type="PROSITE" id="PS50905"/>
    </source>
</evidence>
<dbReference type="InterPro" id="IPR012347">
    <property type="entry name" value="Ferritin-like"/>
</dbReference>
<dbReference type="GO" id="GO:0008198">
    <property type="term" value="F:ferrous iron binding"/>
    <property type="evidence" value="ECO:0007669"/>
    <property type="project" value="TreeGrafter"/>
</dbReference>
<proteinExistence type="inferred from homology"/>
<dbReference type="PANTHER" id="PTHR11431:SF51">
    <property type="entry name" value="FERRITIN"/>
    <property type="match status" value="1"/>
</dbReference>
<comment type="function">
    <text evidence="6">Stores iron in a soluble, non-toxic, readily available form. Important for iron homeostasis. Iron is taken up in the ferrous form and deposited as ferric hydroxides after oxidation.</text>
</comment>
<gene>
    <name evidence="9" type="ORF">WN51_02452</name>
</gene>
<evidence type="ECO:0000256" key="5">
    <source>
        <dbReference type="PIRSR" id="PIRSR601519-1"/>
    </source>
</evidence>
<evidence type="ECO:0000256" key="3">
    <source>
        <dbReference type="ARBA" id="ARBA00022723"/>
    </source>
</evidence>
<dbReference type="PANTHER" id="PTHR11431">
    <property type="entry name" value="FERRITIN"/>
    <property type="match status" value="1"/>
</dbReference>
<dbReference type="CDD" id="cd01056">
    <property type="entry name" value="Euk_Ferritin"/>
    <property type="match status" value="1"/>
</dbReference>
<evidence type="ECO:0000256" key="1">
    <source>
        <dbReference type="ARBA" id="ARBA00007513"/>
    </source>
</evidence>
<dbReference type="InterPro" id="IPR009078">
    <property type="entry name" value="Ferritin-like_SF"/>
</dbReference>
<dbReference type="Proteomes" id="UP000053105">
    <property type="component" value="Unassembled WGS sequence"/>
</dbReference>
<dbReference type="STRING" id="166423.A0A0N0BEA0"/>
<evidence type="ECO:0000256" key="2">
    <source>
        <dbReference type="ARBA" id="ARBA00022434"/>
    </source>
</evidence>
<dbReference type="PROSITE" id="PS00204">
    <property type="entry name" value="FERRITIN_2"/>
    <property type="match status" value="1"/>
</dbReference>
<dbReference type="EMBL" id="KQ435834">
    <property type="protein sequence ID" value="KOX71581.1"/>
    <property type="molecule type" value="Genomic_DNA"/>
</dbReference>
<evidence type="ECO:0000313" key="9">
    <source>
        <dbReference type="EMBL" id="KOX71581.1"/>
    </source>
</evidence>
<keyword evidence="2 6" id="KW-0409">Iron storage</keyword>
<dbReference type="GO" id="GO:0008199">
    <property type="term" value="F:ferric iron binding"/>
    <property type="evidence" value="ECO:0007669"/>
    <property type="project" value="InterPro"/>
</dbReference>
<evidence type="ECO:0000256" key="7">
    <source>
        <dbReference type="SAM" id="SignalP"/>
    </source>
</evidence>
<name>A0A0N0BEA0_9HYME</name>
<feature type="binding site" evidence="5">
    <location>
        <position position="184"/>
    </location>
    <ligand>
        <name>Fe cation</name>
        <dbReference type="ChEBI" id="CHEBI:24875"/>
        <label>1</label>
    </ligand>
</feature>
<accession>A0A0N0BEA0</accession>